<evidence type="ECO:0000256" key="1">
    <source>
        <dbReference type="ARBA" id="ARBA00004167"/>
    </source>
</evidence>
<reference evidence="7 8" key="1">
    <citation type="submission" date="2018-08" db="EMBL/GenBank/DDBJ databases">
        <title>A genome reference for cultivated species of the human gut microbiota.</title>
        <authorList>
            <person name="Zou Y."/>
            <person name="Xue W."/>
            <person name="Luo G."/>
        </authorList>
    </citation>
    <scope>NUCLEOTIDE SEQUENCE [LARGE SCALE GENOMIC DNA]</scope>
    <source>
        <strain evidence="7 8">TM10-1AC</strain>
    </source>
</reference>
<proteinExistence type="predicted"/>
<gene>
    <name evidence="7" type="ORF">DXD91_06310</name>
</gene>
<keyword evidence="5 6" id="KW-0472">Membrane</keyword>
<dbReference type="GO" id="GO:0015627">
    <property type="term" value="C:type II protein secretion system complex"/>
    <property type="evidence" value="ECO:0007669"/>
    <property type="project" value="InterPro"/>
</dbReference>
<keyword evidence="4 6" id="KW-1133">Transmembrane helix</keyword>
<comment type="subcellular location">
    <subcellularLocation>
        <location evidence="1">Membrane</location>
        <topology evidence="1">Single-pass membrane protein</topology>
    </subcellularLocation>
</comment>
<dbReference type="InterPro" id="IPR012902">
    <property type="entry name" value="N_methyl_site"/>
</dbReference>
<dbReference type="SUPFAM" id="SSF54523">
    <property type="entry name" value="Pili subunits"/>
    <property type="match status" value="1"/>
</dbReference>
<dbReference type="EMBL" id="QSOE01000030">
    <property type="protein sequence ID" value="RGI89055.1"/>
    <property type="molecule type" value="Genomic_DNA"/>
</dbReference>
<dbReference type="GO" id="GO:0015628">
    <property type="term" value="P:protein secretion by the type II secretion system"/>
    <property type="evidence" value="ECO:0007669"/>
    <property type="project" value="InterPro"/>
</dbReference>
<dbReference type="InterPro" id="IPR045584">
    <property type="entry name" value="Pilin-like"/>
</dbReference>
<keyword evidence="2" id="KW-0488">Methylation</keyword>
<evidence type="ECO:0000256" key="6">
    <source>
        <dbReference type="SAM" id="Phobius"/>
    </source>
</evidence>
<evidence type="ECO:0000256" key="3">
    <source>
        <dbReference type="ARBA" id="ARBA00022692"/>
    </source>
</evidence>
<dbReference type="Proteomes" id="UP000262524">
    <property type="component" value="Unassembled WGS sequence"/>
</dbReference>
<feature type="transmembrane region" description="Helical" evidence="6">
    <location>
        <begin position="20"/>
        <end position="41"/>
    </location>
</feature>
<dbReference type="PANTHER" id="PTHR30093">
    <property type="entry name" value="GENERAL SECRETION PATHWAY PROTEIN G"/>
    <property type="match status" value="1"/>
</dbReference>
<dbReference type="Pfam" id="PF07963">
    <property type="entry name" value="N_methyl"/>
    <property type="match status" value="1"/>
</dbReference>
<accession>A0A374NQY0</accession>
<evidence type="ECO:0000256" key="5">
    <source>
        <dbReference type="ARBA" id="ARBA00023136"/>
    </source>
</evidence>
<dbReference type="InterPro" id="IPR000983">
    <property type="entry name" value="Bac_GSPG_pilin"/>
</dbReference>
<evidence type="ECO:0000313" key="8">
    <source>
        <dbReference type="Proteomes" id="UP000262524"/>
    </source>
</evidence>
<comment type="caution">
    <text evidence="7">The sequence shown here is derived from an EMBL/GenBank/DDBJ whole genome shotgun (WGS) entry which is preliminary data.</text>
</comment>
<evidence type="ECO:0000256" key="2">
    <source>
        <dbReference type="ARBA" id="ARBA00022481"/>
    </source>
</evidence>
<sequence>MNMLKFLNKKKKDNKGFSLVELIIVVAILAILVGLLAPQYIKYVEKSRKSADASNLSEMVNAVQIYAADAESSLPAGTYTITISKDKTEITSSKNEGLNNVKKAVAETAPDYEHTKLKSSKWKDDEENTSIVATIVVDNNGGTKVTYTPEKLESFILNKTTTTPSGN</sequence>
<name>A0A374NQY0_9FIRM</name>
<dbReference type="Gene3D" id="3.30.700.10">
    <property type="entry name" value="Glycoprotein, Type 4 Pilin"/>
    <property type="match status" value="1"/>
</dbReference>
<dbReference type="GO" id="GO:0016020">
    <property type="term" value="C:membrane"/>
    <property type="evidence" value="ECO:0007669"/>
    <property type="project" value="UniProtKB-SubCell"/>
</dbReference>
<protein>
    <submittedName>
        <fullName evidence="7">Prepilin-type N-terminal cleavage/methylation domain-containing protein</fullName>
    </submittedName>
</protein>
<evidence type="ECO:0000313" key="7">
    <source>
        <dbReference type="EMBL" id="RGI89055.1"/>
    </source>
</evidence>
<dbReference type="PANTHER" id="PTHR30093:SF44">
    <property type="entry name" value="TYPE II SECRETION SYSTEM CORE PROTEIN G"/>
    <property type="match status" value="1"/>
</dbReference>
<keyword evidence="3 6" id="KW-0812">Transmembrane</keyword>
<evidence type="ECO:0000256" key="4">
    <source>
        <dbReference type="ARBA" id="ARBA00022989"/>
    </source>
</evidence>
<dbReference type="NCBIfam" id="TIGR02532">
    <property type="entry name" value="IV_pilin_GFxxxE"/>
    <property type="match status" value="1"/>
</dbReference>
<dbReference type="PRINTS" id="PR00813">
    <property type="entry name" value="BCTERIALGSPG"/>
</dbReference>
<organism evidence="7 8">
    <name type="scientific">Anaerobutyricum hallii</name>
    <dbReference type="NCBI Taxonomy" id="39488"/>
    <lineage>
        <taxon>Bacteria</taxon>
        <taxon>Bacillati</taxon>
        <taxon>Bacillota</taxon>
        <taxon>Clostridia</taxon>
        <taxon>Lachnospirales</taxon>
        <taxon>Lachnospiraceae</taxon>
        <taxon>Anaerobutyricum</taxon>
    </lineage>
</organism>
<dbReference type="PROSITE" id="PS00409">
    <property type="entry name" value="PROKAR_NTER_METHYL"/>
    <property type="match status" value="1"/>
</dbReference>
<dbReference type="AlphaFoldDB" id="A0A374NQY0"/>